<keyword evidence="1" id="KW-1133">Transmembrane helix</keyword>
<evidence type="ECO:0000256" key="1">
    <source>
        <dbReference type="SAM" id="Phobius"/>
    </source>
</evidence>
<dbReference type="Pfam" id="PF04298">
    <property type="entry name" value="Zn_peptidase_2"/>
    <property type="match status" value="1"/>
</dbReference>
<name>A0A848E8F2_9PROT</name>
<keyword evidence="1" id="KW-0472">Membrane</keyword>
<feature type="transmembrane region" description="Helical" evidence="1">
    <location>
        <begin position="198"/>
        <end position="218"/>
    </location>
</feature>
<feature type="transmembrane region" description="Helical" evidence="1">
    <location>
        <begin position="143"/>
        <end position="164"/>
    </location>
</feature>
<dbReference type="Proteomes" id="UP000548582">
    <property type="component" value="Unassembled WGS sequence"/>
</dbReference>
<gene>
    <name evidence="2" type="ORF">GWK16_00845</name>
</gene>
<keyword evidence="3" id="KW-1185">Reference proteome</keyword>
<dbReference type="PANTHER" id="PTHR36434:SF1">
    <property type="entry name" value="MEMBRANE PROTEASE YUGP-RELATED"/>
    <property type="match status" value="1"/>
</dbReference>
<reference evidence="2 3" key="1">
    <citation type="submission" date="2020-03" db="EMBL/GenBank/DDBJ databases">
        <authorList>
            <person name="Sun Q."/>
        </authorList>
    </citation>
    <scope>NUCLEOTIDE SEQUENCE [LARGE SCALE GENOMIC DNA]</scope>
    <source>
        <strain evidence="2 3">JC162</strain>
    </source>
</reference>
<keyword evidence="1" id="KW-0812">Transmembrane</keyword>
<evidence type="ECO:0000313" key="2">
    <source>
        <dbReference type="EMBL" id="NMJ39770.1"/>
    </source>
</evidence>
<organism evidence="2 3">
    <name type="scientific">Neoroseomonas marina</name>
    <dbReference type="NCBI Taxonomy" id="1232220"/>
    <lineage>
        <taxon>Bacteria</taxon>
        <taxon>Pseudomonadati</taxon>
        <taxon>Pseudomonadota</taxon>
        <taxon>Alphaproteobacteria</taxon>
        <taxon>Acetobacterales</taxon>
        <taxon>Acetobacteraceae</taxon>
        <taxon>Neoroseomonas</taxon>
    </lineage>
</organism>
<accession>A0A848E8F2</accession>
<protein>
    <submittedName>
        <fullName evidence="2">Zinc metallopeptidase</fullName>
    </submittedName>
</protein>
<dbReference type="RefSeq" id="WP_170052086.1">
    <property type="nucleotide sequence ID" value="NZ_JABBKX010000001.1"/>
</dbReference>
<dbReference type="InterPro" id="IPR007395">
    <property type="entry name" value="Zn_peptidase_2"/>
</dbReference>
<comment type="caution">
    <text evidence="2">The sequence shown here is derived from an EMBL/GenBank/DDBJ whole genome shotgun (WGS) entry which is preliminary data.</text>
</comment>
<dbReference type="EMBL" id="JABBKX010000001">
    <property type="protein sequence ID" value="NMJ39770.1"/>
    <property type="molecule type" value="Genomic_DNA"/>
</dbReference>
<sequence length="222" mass="23360">MPLLVLAILLGLVFGPMLWVRWVMARHADDRPDLPGTGGELARHLLDEAGLHHVAVEPTDEGDHYDPAAPAVRLGPGHLDGRSITAVAVAAHEVAHAVQHRDGARLFGLRLTLARIVAPLRMAAILLMTVLPLGGVAAGAGHLVLPSMALALAVFALSIALQLVTLPLEFDASFGRAMPALRAGGYLAERDLGAARRVLQAAALTYLAGALLSLLRLARVVR</sequence>
<evidence type="ECO:0000313" key="3">
    <source>
        <dbReference type="Proteomes" id="UP000548582"/>
    </source>
</evidence>
<feature type="transmembrane region" description="Helical" evidence="1">
    <location>
        <begin position="116"/>
        <end position="136"/>
    </location>
</feature>
<dbReference type="AlphaFoldDB" id="A0A848E8F2"/>
<proteinExistence type="predicted"/>
<dbReference type="PANTHER" id="PTHR36434">
    <property type="entry name" value="MEMBRANE PROTEASE YUGP-RELATED"/>
    <property type="match status" value="1"/>
</dbReference>